<evidence type="ECO:0000259" key="7">
    <source>
        <dbReference type="Pfam" id="PF01048"/>
    </source>
</evidence>
<evidence type="ECO:0000313" key="8">
    <source>
        <dbReference type="EMBL" id="EKU26845.1"/>
    </source>
</evidence>
<comment type="function">
    <text evidence="6">Catalyzes the irreversible cleavage of the glycosidic bond in both 5'-methylthioadenosine (MTA) and S-adenosylhomocysteine (SAH/AdoHcy) to adenine and the corresponding thioribose, 5'-methylthioribose and S-ribosylhomocysteine, respectively. Also cleaves 5'-deoxyadenosine, a toxic by-product of radical S-adenosylmethionine (SAM) enzymes, into 5-deoxyribose and adenine.</text>
</comment>
<dbReference type="eggNOG" id="COG0775">
    <property type="taxonomic scope" value="Bacteria"/>
</dbReference>
<sequence length="231" mass="24576">MKIGIIGAMEEEVVTLKGALENSSTEMIAGAEFTCGQYAGKEIVLVRCGIGKVAAAVTATLLIDHFQVDALINTGSAGGIGEGLKVGDIVISERLAYHDADVTAFGYAPGQMAQMPLYYEAEKSLIEAAKQAAAETEETVYTGTIVSGDQFVNSKERIAEIKTIFPDALANEMEATAIAQVAYQFSTPFVVIRAMSDVADEEASMSFDEFIQIAGKKSAEMVLKLLQKIEG</sequence>
<dbReference type="Proteomes" id="UP000016057">
    <property type="component" value="Unassembled WGS sequence"/>
</dbReference>
<comment type="catalytic activity">
    <reaction evidence="6">
        <text>S-methyl-5'-thioadenosine + H2O = 5-(methylsulfanyl)-D-ribose + adenine</text>
        <dbReference type="Rhea" id="RHEA:13617"/>
        <dbReference type="ChEBI" id="CHEBI:15377"/>
        <dbReference type="ChEBI" id="CHEBI:16708"/>
        <dbReference type="ChEBI" id="CHEBI:17509"/>
        <dbReference type="ChEBI" id="CHEBI:78440"/>
        <dbReference type="EC" id="3.2.2.9"/>
    </reaction>
</comment>
<dbReference type="GO" id="GO:0008930">
    <property type="term" value="F:methylthioadenosine nucleosidase activity"/>
    <property type="evidence" value="ECO:0007669"/>
    <property type="project" value="UniProtKB-UniRule"/>
</dbReference>
<dbReference type="CDD" id="cd09008">
    <property type="entry name" value="MTAN"/>
    <property type="match status" value="1"/>
</dbReference>
<evidence type="ECO:0000313" key="9">
    <source>
        <dbReference type="Proteomes" id="UP000016057"/>
    </source>
</evidence>
<dbReference type="PATRIC" id="fig|1234409.3.peg.1072"/>
<dbReference type="NCBIfam" id="TIGR01704">
    <property type="entry name" value="MTA_SAH-Nsdase"/>
    <property type="match status" value="1"/>
</dbReference>
<dbReference type="STRING" id="1234409.C683_1120"/>
<accession>K8Z7F4</accession>
<dbReference type="GO" id="GO:0008782">
    <property type="term" value="F:adenosylhomocysteine nucleosidase activity"/>
    <property type="evidence" value="ECO:0007669"/>
    <property type="project" value="UniProtKB-UniRule"/>
</dbReference>
<dbReference type="GO" id="GO:0019284">
    <property type="term" value="P:L-methionine salvage from S-adenosylmethionine"/>
    <property type="evidence" value="ECO:0007669"/>
    <property type="project" value="TreeGrafter"/>
</dbReference>
<dbReference type="EMBL" id="AMYT01000022">
    <property type="protein sequence ID" value="EKU26845.1"/>
    <property type="molecule type" value="Genomic_DNA"/>
</dbReference>
<dbReference type="InterPro" id="IPR000845">
    <property type="entry name" value="Nucleoside_phosphorylase_d"/>
</dbReference>
<dbReference type="PANTHER" id="PTHR46832:SF1">
    <property type="entry name" value="5'-METHYLTHIOADENOSINE_S-ADENOSYLHOMOCYSTEINE NUCLEOSIDASE"/>
    <property type="match status" value="1"/>
</dbReference>
<keyword evidence="9" id="KW-1185">Reference proteome</keyword>
<keyword evidence="3 6" id="KW-0378">Hydrolase</keyword>
<dbReference type="RefSeq" id="WP_009491914.1">
    <property type="nucleotide sequence ID" value="NZ_AMYT01000022.1"/>
</dbReference>
<comment type="catalytic activity">
    <reaction evidence="5">
        <text>5'-deoxyadenosine + H2O = 5-deoxy-D-ribose + adenine</text>
        <dbReference type="Rhea" id="RHEA:29859"/>
        <dbReference type="ChEBI" id="CHEBI:15377"/>
        <dbReference type="ChEBI" id="CHEBI:16708"/>
        <dbReference type="ChEBI" id="CHEBI:17319"/>
        <dbReference type="ChEBI" id="CHEBI:149540"/>
        <dbReference type="EC" id="3.2.2.9"/>
    </reaction>
    <physiologicalReaction direction="left-to-right" evidence="5">
        <dbReference type="Rhea" id="RHEA:29860"/>
    </physiologicalReaction>
</comment>
<gene>
    <name evidence="6" type="primary">mtnN</name>
    <name evidence="8" type="ORF">C683_1120</name>
</gene>
<dbReference type="Gene3D" id="3.40.50.1580">
    <property type="entry name" value="Nucleoside phosphorylase domain"/>
    <property type="match status" value="1"/>
</dbReference>
<comment type="pathway">
    <text evidence="1 6">Amino-acid biosynthesis; L-methionine biosynthesis via salvage pathway; S-methyl-5-thio-alpha-D-ribose 1-phosphate from S-methyl-5'-thioadenosine (hydrolase route): step 1/2.</text>
</comment>
<reference evidence="8 9" key="1">
    <citation type="journal article" date="2013" name="Genome Announc.">
        <title>Draft Genome Sequence of Catellicoccus marimammalium, a Novel Species Commonly Found in Gull Feces.</title>
        <authorList>
            <person name="Weigand M.R."/>
            <person name="Ryu H."/>
            <person name="Bozcek L."/>
            <person name="Konstantinidis K.T."/>
            <person name="Santo Domingo J.W."/>
        </authorList>
    </citation>
    <scope>NUCLEOTIDE SEQUENCE [LARGE SCALE GENOMIC DNA]</scope>
    <source>
        <strain evidence="8 9">M35/04/3</strain>
    </source>
</reference>
<dbReference type="HAMAP" id="MF_01684">
    <property type="entry name" value="Salvage_MtnN"/>
    <property type="match status" value="1"/>
</dbReference>
<dbReference type="InterPro" id="IPR010049">
    <property type="entry name" value="MTA_SAH_Nsdase"/>
</dbReference>
<dbReference type="GO" id="GO:0005829">
    <property type="term" value="C:cytosol"/>
    <property type="evidence" value="ECO:0007669"/>
    <property type="project" value="TreeGrafter"/>
</dbReference>
<proteinExistence type="inferred from homology"/>
<dbReference type="Pfam" id="PF01048">
    <property type="entry name" value="PNP_UDP_1"/>
    <property type="match status" value="1"/>
</dbReference>
<feature type="binding site" evidence="6">
    <location>
        <begin position="173"/>
        <end position="174"/>
    </location>
    <ligand>
        <name>substrate</name>
    </ligand>
</feature>
<feature type="active site" description="Proton acceptor" evidence="6">
    <location>
        <position position="12"/>
    </location>
</feature>
<comment type="catalytic activity">
    <reaction evidence="6">
        <text>S-adenosyl-L-homocysteine + H2O = S-(5-deoxy-D-ribos-5-yl)-L-homocysteine + adenine</text>
        <dbReference type="Rhea" id="RHEA:17805"/>
        <dbReference type="ChEBI" id="CHEBI:15377"/>
        <dbReference type="ChEBI" id="CHEBI:16708"/>
        <dbReference type="ChEBI" id="CHEBI:57856"/>
        <dbReference type="ChEBI" id="CHEBI:58195"/>
        <dbReference type="EC" id="3.2.2.9"/>
    </reaction>
</comment>
<keyword evidence="4 6" id="KW-0486">Methionine biosynthesis</keyword>
<dbReference type="UniPathway" id="UPA00904">
    <property type="reaction ID" value="UER00871"/>
</dbReference>
<evidence type="ECO:0000256" key="1">
    <source>
        <dbReference type="ARBA" id="ARBA00004945"/>
    </source>
</evidence>
<dbReference type="GO" id="GO:0019509">
    <property type="term" value="P:L-methionine salvage from methylthioadenosine"/>
    <property type="evidence" value="ECO:0007669"/>
    <property type="project" value="UniProtKB-UniRule"/>
</dbReference>
<dbReference type="InterPro" id="IPR035994">
    <property type="entry name" value="Nucleoside_phosphorylase_sf"/>
</dbReference>
<evidence type="ECO:0000256" key="2">
    <source>
        <dbReference type="ARBA" id="ARBA00022605"/>
    </source>
</evidence>
<dbReference type="PANTHER" id="PTHR46832">
    <property type="entry name" value="5'-METHYLTHIOADENOSINE/S-ADENOSYLHOMOCYSTEINE NUCLEOSIDASE"/>
    <property type="match status" value="1"/>
</dbReference>
<dbReference type="FunFam" id="3.40.50.1580:FF:000001">
    <property type="entry name" value="MTA/SAH nucleosidase family protein"/>
    <property type="match status" value="1"/>
</dbReference>
<feature type="active site" description="Proton donor" evidence="6">
    <location>
        <position position="197"/>
    </location>
</feature>
<dbReference type="NCBIfam" id="NF004079">
    <property type="entry name" value="PRK05584.1"/>
    <property type="match status" value="1"/>
</dbReference>
<feature type="binding site" evidence="6">
    <location>
        <position position="152"/>
    </location>
    <ligand>
        <name>substrate</name>
    </ligand>
</feature>
<protein>
    <recommendedName>
        <fullName evidence="6">5'-methylthioadenosine/S-adenosylhomocysteine nucleosidase</fullName>
        <shortName evidence="6">MTA/SAH nucleosidase</shortName>
        <shortName evidence="6">MTAN</shortName>
        <ecNumber evidence="6">3.2.2.9</ecNumber>
    </recommendedName>
    <alternativeName>
        <fullName evidence="6">5'-deoxyadenosine nucleosidase</fullName>
        <shortName evidence="6">DOA nucleosidase</shortName>
        <shortName evidence="6">dAdo nucleosidase</shortName>
    </alternativeName>
    <alternativeName>
        <fullName evidence="6">5'-methylthioadenosine nucleosidase</fullName>
        <shortName evidence="6">MTA nucleosidase</shortName>
    </alternativeName>
    <alternativeName>
        <fullName evidence="6">S-adenosylhomocysteine nucleosidase</fullName>
        <shortName evidence="6">AdoHcy nucleosidase</shortName>
        <shortName evidence="6">SAH nucleosidase</shortName>
        <shortName evidence="6">SRH nucleosidase</shortName>
    </alternativeName>
</protein>
<dbReference type="GO" id="GO:0009164">
    <property type="term" value="P:nucleoside catabolic process"/>
    <property type="evidence" value="ECO:0007669"/>
    <property type="project" value="InterPro"/>
</dbReference>
<dbReference type="OrthoDB" id="9792278at2"/>
<comment type="caution">
    <text evidence="8">The sequence shown here is derived from an EMBL/GenBank/DDBJ whole genome shotgun (WGS) entry which is preliminary data.</text>
</comment>
<organism evidence="8 9">
    <name type="scientific">Catellicoccus marimammalium M35/04/3</name>
    <dbReference type="NCBI Taxonomy" id="1234409"/>
    <lineage>
        <taxon>Bacteria</taxon>
        <taxon>Bacillati</taxon>
        <taxon>Bacillota</taxon>
        <taxon>Bacilli</taxon>
        <taxon>Lactobacillales</taxon>
        <taxon>Enterococcaceae</taxon>
        <taxon>Catellicoccus</taxon>
    </lineage>
</organism>
<dbReference type="EC" id="3.2.2.9" evidence="6"/>
<evidence type="ECO:0000256" key="5">
    <source>
        <dbReference type="ARBA" id="ARBA00050313"/>
    </source>
</evidence>
<dbReference type="SUPFAM" id="SSF53167">
    <property type="entry name" value="Purine and uridine phosphorylases"/>
    <property type="match status" value="1"/>
</dbReference>
<feature type="domain" description="Nucleoside phosphorylase" evidence="7">
    <location>
        <begin position="2"/>
        <end position="226"/>
    </location>
</feature>
<dbReference type="AlphaFoldDB" id="K8Z7F4"/>
<name>K8Z7F4_9ENTE</name>
<evidence type="ECO:0000256" key="6">
    <source>
        <dbReference type="HAMAP-Rule" id="MF_01684"/>
    </source>
</evidence>
<keyword evidence="8" id="KW-0326">Glycosidase</keyword>
<evidence type="ECO:0000256" key="3">
    <source>
        <dbReference type="ARBA" id="ARBA00022801"/>
    </source>
</evidence>
<keyword evidence="2 6" id="KW-0028">Amino-acid biosynthesis</keyword>
<feature type="binding site" evidence="6">
    <location>
        <position position="78"/>
    </location>
    <ligand>
        <name>substrate</name>
    </ligand>
</feature>
<comment type="similarity">
    <text evidence="6">Belongs to the PNP/UDP phosphorylase family. MtnN subfamily.</text>
</comment>
<evidence type="ECO:0000256" key="4">
    <source>
        <dbReference type="ARBA" id="ARBA00023167"/>
    </source>
</evidence>